<keyword evidence="3" id="KW-1185">Reference proteome</keyword>
<evidence type="ECO:0000313" key="3">
    <source>
        <dbReference type="Proteomes" id="UP001517247"/>
    </source>
</evidence>
<evidence type="ECO:0008006" key="4">
    <source>
        <dbReference type="Google" id="ProtNLM"/>
    </source>
</evidence>
<comment type="caution">
    <text evidence="2">The sequence shown here is derived from an EMBL/GenBank/DDBJ whole genome shotgun (WGS) entry which is preliminary data.</text>
</comment>
<evidence type="ECO:0000313" key="2">
    <source>
        <dbReference type="EMBL" id="MFN0257392.1"/>
    </source>
</evidence>
<feature type="signal peptide" evidence="1">
    <location>
        <begin position="1"/>
        <end position="20"/>
    </location>
</feature>
<keyword evidence="1" id="KW-0732">Signal</keyword>
<reference evidence="2 3" key="1">
    <citation type="submission" date="2024-12" db="EMBL/GenBank/DDBJ databases">
        <authorList>
            <person name="Hu S."/>
        </authorList>
    </citation>
    <scope>NUCLEOTIDE SEQUENCE [LARGE SCALE GENOMIC DNA]</scope>
    <source>
        <strain evidence="2 3">THG-T11</strain>
    </source>
</reference>
<accession>A0ABW9JBZ0</accession>
<feature type="chain" id="PRO_5045735038" description="Erythromycin esterase family protein" evidence="1">
    <location>
        <begin position="21"/>
        <end position="422"/>
    </location>
</feature>
<proteinExistence type="predicted"/>
<evidence type="ECO:0000256" key="1">
    <source>
        <dbReference type="SAM" id="SignalP"/>
    </source>
</evidence>
<gene>
    <name evidence="2" type="ORF">E6A44_017505</name>
</gene>
<dbReference type="EMBL" id="SSHJ02000009">
    <property type="protein sequence ID" value="MFN0257392.1"/>
    <property type="molecule type" value="Genomic_DNA"/>
</dbReference>
<dbReference type="RefSeq" id="WP_138724479.1">
    <property type="nucleotide sequence ID" value="NZ_SSHJ02000009.1"/>
</dbReference>
<organism evidence="2 3">
    <name type="scientific">Pedobacter ureilyticus</name>
    <dbReference type="NCBI Taxonomy" id="1393051"/>
    <lineage>
        <taxon>Bacteria</taxon>
        <taxon>Pseudomonadati</taxon>
        <taxon>Bacteroidota</taxon>
        <taxon>Sphingobacteriia</taxon>
        <taxon>Sphingobacteriales</taxon>
        <taxon>Sphingobacteriaceae</taxon>
        <taxon>Pedobacter</taxon>
    </lineage>
</organism>
<name>A0ABW9JBZ0_9SPHI</name>
<dbReference type="SUPFAM" id="SSF159501">
    <property type="entry name" value="EreA/ChaN-like"/>
    <property type="match status" value="1"/>
</dbReference>
<dbReference type="Proteomes" id="UP001517247">
    <property type="component" value="Unassembled WGS sequence"/>
</dbReference>
<protein>
    <recommendedName>
        <fullName evidence="4">Erythromycin esterase family protein</fullName>
    </recommendedName>
</protein>
<sequence>MKNFLAAALLFLCISSKAQTLETYLTQNHSKFDGNFSKKLFDNSFYDSQFIFLGETHGFADPQQADLSLIKHLNKVNNLKYYIAEVDATKAWLLNNFFADGDEKWLKLVFRSWVSDTAQWANAEYKNKYRQIYEYQKSLSNDKKLTLIGIDAVQDWTIIPLYINHLTENNDVQIYKNHLIALSDTLILKQNGKSIAEAFLKDLLKNEQKAKQILKTNYRPLKLLLENIADNSDREKSMLNNLNRYISAYELGKSKMYGFLGMYHCLQSSYNGGAPFAFQLKQQLGNSAAIKSIIGFYVNGQMMVPYNAMMQQVIPAQYAQMLWQANPAFAKSKKYLPVPYSNNQDSPVMQKVDKIELLEKYAESAATIFKLNGDKSPFSNSKTFGEVKGPMGVQLSNAKDHTTDAFQYLLLFKAAKAATPLD</sequence>